<protein>
    <recommendedName>
        <fullName evidence="4">Baseplate protein J-like domain-containing protein</fullName>
    </recommendedName>
</protein>
<gene>
    <name evidence="2" type="ORF">A3K51_01750</name>
</gene>
<dbReference type="AlphaFoldDB" id="A0A1F4NQ25"/>
<evidence type="ECO:0008006" key="4">
    <source>
        <dbReference type="Google" id="ProtNLM"/>
    </source>
</evidence>
<proteinExistence type="predicted"/>
<dbReference type="Proteomes" id="UP000178085">
    <property type="component" value="Unassembled WGS sequence"/>
</dbReference>
<reference evidence="2 3" key="1">
    <citation type="journal article" date="2016" name="Nat. Commun.">
        <title>Thousands of microbial genomes shed light on interconnected biogeochemical processes in an aquifer system.</title>
        <authorList>
            <person name="Anantharaman K."/>
            <person name="Brown C.T."/>
            <person name="Hug L.A."/>
            <person name="Sharon I."/>
            <person name="Castelle C.J."/>
            <person name="Probst A.J."/>
            <person name="Thomas B.C."/>
            <person name="Singh A."/>
            <person name="Wilkins M.J."/>
            <person name="Karaoz U."/>
            <person name="Brodie E.L."/>
            <person name="Williams K.H."/>
            <person name="Hubbard S.S."/>
            <person name="Banfield J.F."/>
        </authorList>
    </citation>
    <scope>NUCLEOTIDE SEQUENCE [LARGE SCALE GENOMIC DNA]</scope>
</reference>
<comment type="caution">
    <text evidence="2">The sequence shown here is derived from an EMBL/GenBank/DDBJ whole genome shotgun (WGS) entry which is preliminary data.</text>
</comment>
<name>A0A1F4NQ25_UNCK3</name>
<organism evidence="2 3">
    <name type="scientific">candidate division Kazan bacterium RIFCSPLOWO2_01_FULL_45_19</name>
    <dbReference type="NCBI Taxonomy" id="1798538"/>
    <lineage>
        <taxon>Bacteria</taxon>
        <taxon>Bacteria division Kazan-3B-28</taxon>
    </lineage>
</organism>
<dbReference type="EMBL" id="METD01000001">
    <property type="protein sequence ID" value="OGB73554.1"/>
    <property type="molecule type" value="Genomic_DNA"/>
</dbReference>
<evidence type="ECO:0000256" key="1">
    <source>
        <dbReference type="SAM" id="Phobius"/>
    </source>
</evidence>
<feature type="transmembrane region" description="Helical" evidence="1">
    <location>
        <begin position="164"/>
        <end position="184"/>
    </location>
</feature>
<evidence type="ECO:0000313" key="2">
    <source>
        <dbReference type="EMBL" id="OGB73554.1"/>
    </source>
</evidence>
<keyword evidence="1" id="KW-1133">Transmembrane helix</keyword>
<evidence type="ECO:0000313" key="3">
    <source>
        <dbReference type="Proteomes" id="UP000178085"/>
    </source>
</evidence>
<accession>A0A1F4NQ25</accession>
<sequence length="538" mass="58572">MADQLIYLELGDDIAEATNRLRRAKQSEITMVIPRRALMLQSTINLKILKTQADLFEKQVSIVTQDEVGRNFAVDAGFKVMDQLKDTKPPKRAETSMSTEPVAVLTEAAVDDENNESDGVGDIPLRQSFARSRRSSQLIRWKLPAMRLPHLTLRQLKWERHHRVTLGFVLVGLVILGSVAVFVAPKAYVALEVQSEVFQKQFTLVLADVQDRRAAGPNILTGRFVEVSRENVSTFNATGEENNGKKATGKITVLNYTTTIQGLLVNTRFQSANGLVFRLNGEVLVPPIRSGSPGRAAVDATADGGGTKYNVTQGTKLTVPGLGEAGKTAVVGEVAGAFTGGTDEITKVVSEEDIEKGKEAAAKDIFAAAETELREQLKRGEELSSSLLQNDIIDAVPSASPGAKRDQFEVRVRSRSWAIAINQGDLTKAVVASAAFEVPEGKQVTKQTVERAEISVVESNFLNHRINLIVKLDGRIGPQLDTDALAVQLANKSLADGQKLLQGMTEITSGSIEMWPTFLTHTPLLPNNIRVQVIYLGE</sequence>
<keyword evidence="1" id="KW-0812">Transmembrane</keyword>
<keyword evidence="1" id="KW-0472">Membrane</keyword>